<accession>A0A8T0IMU6</accession>
<sequence length="476" mass="50673">MCKAHRDAGLVRKMGERRAPAVLAAAVLVVVFTLLGQVSSGVISWDSVGQLEEKFMRRHKLRESRRLKALNERMNVSSYGLYPQLTQQIRCQQVIDQARDQEISPSSQTCSDDACLVEAMYMKTPLLTIDRDIDISNSLPLPTITTKMTISGKCHDHPCIIDAFGLGQIFVVGIGGHLTLQNLEIKSGYYSEGGAAVTVMGSSGSSAHPSGKLLALNVLFFNNSASGNGGAVLVKKGGALHVQNSVFDSNEASMGGAVYVQSSDDMDADCSLSSSCANFIGTAFMGNWADLGGAIYVNNAANSCIQPGKFECTTCSFNNNLALDDGGAIYMAGKHRGAMGNVKFSNFYNNTVEVASQLTGGAVAIEAGEPGGFGVEFNSFDSIYSQSFDNEISISVKAFANATLVYSKFLTNNTVACYGACNFCPTLSKSLYLANCSTLLPTPNPTSPKICPQLPPRICDWIPLKCNLPTSAPTPS</sequence>
<dbReference type="SUPFAM" id="SSF51126">
    <property type="entry name" value="Pectin lyase-like"/>
    <property type="match status" value="1"/>
</dbReference>
<dbReference type="PANTHER" id="PTHR11319">
    <property type="entry name" value="G PROTEIN-COUPLED RECEPTOR-RELATED"/>
    <property type="match status" value="1"/>
</dbReference>
<dbReference type="PANTHER" id="PTHR11319:SF35">
    <property type="entry name" value="OUTER MEMBRANE PROTEIN PMPC-RELATED"/>
    <property type="match status" value="1"/>
</dbReference>
<keyword evidence="4" id="KW-0964">Secreted</keyword>
<dbReference type="GO" id="GO:0005576">
    <property type="term" value="C:extracellular region"/>
    <property type="evidence" value="ECO:0007669"/>
    <property type="project" value="UniProtKB-SubCell"/>
</dbReference>
<dbReference type="NCBIfam" id="TIGR01376">
    <property type="entry name" value="POMP_repeat"/>
    <property type="match status" value="1"/>
</dbReference>
<protein>
    <recommendedName>
        <fullName evidence="10">Polymorphic outer membrane protein</fullName>
    </recommendedName>
</protein>
<keyword evidence="6" id="KW-0472">Membrane</keyword>
<evidence type="ECO:0000256" key="3">
    <source>
        <dbReference type="ARBA" id="ARBA00004613"/>
    </source>
</evidence>
<evidence type="ECO:0000256" key="7">
    <source>
        <dbReference type="ARBA" id="ARBA00023237"/>
    </source>
</evidence>
<evidence type="ECO:0000256" key="2">
    <source>
        <dbReference type="ARBA" id="ARBA00004442"/>
    </source>
</evidence>
<evidence type="ECO:0000256" key="4">
    <source>
        <dbReference type="ARBA" id="ARBA00022525"/>
    </source>
</evidence>
<organism evidence="8 9">
    <name type="scientific">Ceratodon purpureus</name>
    <name type="common">Fire moss</name>
    <name type="synonym">Dicranum purpureum</name>
    <dbReference type="NCBI Taxonomy" id="3225"/>
    <lineage>
        <taxon>Eukaryota</taxon>
        <taxon>Viridiplantae</taxon>
        <taxon>Streptophyta</taxon>
        <taxon>Embryophyta</taxon>
        <taxon>Bryophyta</taxon>
        <taxon>Bryophytina</taxon>
        <taxon>Bryopsida</taxon>
        <taxon>Dicranidae</taxon>
        <taxon>Pseudoditrichales</taxon>
        <taxon>Ditrichaceae</taxon>
        <taxon>Ceratodon</taxon>
    </lineage>
</organism>
<evidence type="ECO:0000256" key="5">
    <source>
        <dbReference type="ARBA" id="ARBA00022729"/>
    </source>
</evidence>
<keyword evidence="5" id="KW-0732">Signal</keyword>
<evidence type="ECO:0008006" key="10">
    <source>
        <dbReference type="Google" id="ProtNLM"/>
    </source>
</evidence>
<reference evidence="8" key="1">
    <citation type="submission" date="2020-06" db="EMBL/GenBank/DDBJ databases">
        <title>WGS assembly of Ceratodon purpureus strain R40.</title>
        <authorList>
            <person name="Carey S.B."/>
            <person name="Jenkins J."/>
            <person name="Shu S."/>
            <person name="Lovell J.T."/>
            <person name="Sreedasyam A."/>
            <person name="Maumus F."/>
            <person name="Tiley G.P."/>
            <person name="Fernandez-Pozo N."/>
            <person name="Barry K."/>
            <person name="Chen C."/>
            <person name="Wang M."/>
            <person name="Lipzen A."/>
            <person name="Daum C."/>
            <person name="Saski C.A."/>
            <person name="Payton A.C."/>
            <person name="Mcbreen J.C."/>
            <person name="Conrad R.E."/>
            <person name="Kollar L.M."/>
            <person name="Olsson S."/>
            <person name="Huttunen S."/>
            <person name="Landis J.B."/>
            <person name="Wickett N.J."/>
            <person name="Johnson M.G."/>
            <person name="Rensing S.A."/>
            <person name="Grimwood J."/>
            <person name="Schmutz J."/>
            <person name="Mcdaniel S.F."/>
        </authorList>
    </citation>
    <scope>NUCLEOTIDE SEQUENCE</scope>
    <source>
        <strain evidence="8">R40</strain>
    </source>
</reference>
<name>A0A8T0IMU6_CERPU</name>
<dbReference type="Pfam" id="PF02415">
    <property type="entry name" value="Chlam_PMP"/>
    <property type="match status" value="2"/>
</dbReference>
<keyword evidence="7" id="KW-0998">Cell outer membrane</keyword>
<keyword evidence="9" id="KW-1185">Reference proteome</keyword>
<comment type="caution">
    <text evidence="8">The sequence shown here is derived from an EMBL/GenBank/DDBJ whole genome shotgun (WGS) entry which is preliminary data.</text>
</comment>
<evidence type="ECO:0000256" key="1">
    <source>
        <dbReference type="ARBA" id="ARBA00004196"/>
    </source>
</evidence>
<dbReference type="Proteomes" id="UP000822688">
    <property type="component" value="Chromosome 3"/>
</dbReference>
<evidence type="ECO:0000256" key="6">
    <source>
        <dbReference type="ARBA" id="ARBA00023136"/>
    </source>
</evidence>
<dbReference type="InterPro" id="IPR003368">
    <property type="entry name" value="POMP_repeat"/>
</dbReference>
<gene>
    <name evidence="8" type="ORF">KC19_3G204600</name>
</gene>
<comment type="subcellular location">
    <subcellularLocation>
        <location evidence="1">Cell envelope</location>
    </subcellularLocation>
    <subcellularLocation>
        <location evidence="2">Cell outer membrane</location>
    </subcellularLocation>
    <subcellularLocation>
        <location evidence="3">Secreted</location>
    </subcellularLocation>
</comment>
<evidence type="ECO:0000313" key="8">
    <source>
        <dbReference type="EMBL" id="KAG0584345.1"/>
    </source>
</evidence>
<dbReference type="EMBL" id="CM026423">
    <property type="protein sequence ID" value="KAG0584345.1"/>
    <property type="molecule type" value="Genomic_DNA"/>
</dbReference>
<dbReference type="InterPro" id="IPR011050">
    <property type="entry name" value="Pectin_lyase_fold/virulence"/>
</dbReference>
<evidence type="ECO:0000313" key="9">
    <source>
        <dbReference type="Proteomes" id="UP000822688"/>
    </source>
</evidence>
<dbReference type="AlphaFoldDB" id="A0A8T0IMU6"/>
<proteinExistence type="predicted"/>